<accession>A0A453TAJ2</accession>
<evidence type="ECO:0000256" key="4">
    <source>
        <dbReference type="ARBA" id="ARBA00022840"/>
    </source>
</evidence>
<sequence>MVWLSKEFESERKWKLSMAKKIAQRANMGVVDQATKDEKKQKEGEHRLRKVALNISKDVKKFWTKIEKLVLYKNQLEVEERKKKALDKQLDFLLGQTERYSTMLAENLVDVPHLQTQENGLLQTNVLSQEEVAGPSQTNQPSQEEVAGPSQTNQPSQEEVAGPSQTNQPLQEDVAEPSQTNQPLQEDVAEPSHTNQPLQEDVAEPSHTNQPVQEEVAEENINAPTPDDLDTMETDDDYDSSSLNEEQEDDERTIDEDEAQITEAERNEELAALQAEADIPIDDLLKSYLKSQGKAVQLTKTLAATQI</sequence>
<reference evidence="8" key="3">
    <citation type="journal article" date="2017" name="Nature">
        <title>Genome sequence of the progenitor of the wheat D genome Aegilops tauschii.</title>
        <authorList>
            <person name="Luo M.C."/>
            <person name="Gu Y.Q."/>
            <person name="Puiu D."/>
            <person name="Wang H."/>
            <person name="Twardziok S.O."/>
            <person name="Deal K.R."/>
            <person name="Huo N."/>
            <person name="Zhu T."/>
            <person name="Wang L."/>
            <person name="Wang Y."/>
            <person name="McGuire P.E."/>
            <person name="Liu S."/>
            <person name="Long H."/>
            <person name="Ramasamy R.K."/>
            <person name="Rodriguez J.C."/>
            <person name="Van S.L."/>
            <person name="Yuan L."/>
            <person name="Wang Z."/>
            <person name="Xia Z."/>
            <person name="Xiao L."/>
            <person name="Anderson O.D."/>
            <person name="Ouyang S."/>
            <person name="Liang Y."/>
            <person name="Zimin A.V."/>
            <person name="Pertea G."/>
            <person name="Qi P."/>
            <person name="Bennetzen J.L."/>
            <person name="Dai X."/>
            <person name="Dawson M.W."/>
            <person name="Muller H.G."/>
            <person name="Kugler K."/>
            <person name="Rivarola-Duarte L."/>
            <person name="Spannagl M."/>
            <person name="Mayer K.F.X."/>
            <person name="Lu F.H."/>
            <person name="Bevan M.W."/>
            <person name="Leroy P."/>
            <person name="Li P."/>
            <person name="You F.M."/>
            <person name="Sun Q."/>
            <person name="Liu Z."/>
            <person name="Lyons E."/>
            <person name="Wicker T."/>
            <person name="Salzberg S.L."/>
            <person name="Devos K.M."/>
            <person name="Dvorak J."/>
        </authorList>
    </citation>
    <scope>NUCLEOTIDE SEQUENCE [LARGE SCALE GENOMIC DNA]</scope>
    <source>
        <strain evidence="8">cv. AL8/78</strain>
    </source>
</reference>
<evidence type="ECO:0000256" key="6">
    <source>
        <dbReference type="SAM" id="MobiDB-lite"/>
    </source>
</evidence>
<keyword evidence="9" id="KW-1185">Reference proteome</keyword>
<reference evidence="8" key="4">
    <citation type="submission" date="2019-03" db="UniProtKB">
        <authorList>
            <consortium name="EnsemblPlants"/>
        </authorList>
    </citation>
    <scope>IDENTIFICATION</scope>
</reference>
<feature type="compositionally biased region" description="Acidic residues" evidence="6">
    <location>
        <begin position="227"/>
        <end position="254"/>
    </location>
</feature>
<keyword evidence="4" id="KW-0067">ATP-binding</keyword>
<feature type="coiled-coil region" evidence="5">
    <location>
        <begin position="69"/>
        <end position="96"/>
    </location>
</feature>
<evidence type="ECO:0000259" key="7">
    <source>
        <dbReference type="PROSITE" id="PS51204"/>
    </source>
</evidence>
<dbReference type="Proteomes" id="UP000015105">
    <property type="component" value="Chromosome 7D"/>
</dbReference>
<keyword evidence="3" id="KW-0347">Helicase</keyword>
<organism evidence="8 9">
    <name type="scientific">Aegilops tauschii subsp. strangulata</name>
    <name type="common">Goatgrass</name>
    <dbReference type="NCBI Taxonomy" id="200361"/>
    <lineage>
        <taxon>Eukaryota</taxon>
        <taxon>Viridiplantae</taxon>
        <taxon>Streptophyta</taxon>
        <taxon>Embryophyta</taxon>
        <taxon>Tracheophyta</taxon>
        <taxon>Spermatophyta</taxon>
        <taxon>Magnoliopsida</taxon>
        <taxon>Liliopsida</taxon>
        <taxon>Poales</taxon>
        <taxon>Poaceae</taxon>
        <taxon>BOP clade</taxon>
        <taxon>Pooideae</taxon>
        <taxon>Triticodae</taxon>
        <taxon>Triticeae</taxon>
        <taxon>Triticinae</taxon>
        <taxon>Aegilops</taxon>
    </lineage>
</organism>
<comment type="subcellular location">
    <subcellularLocation>
        <location evidence="1">Nucleus</location>
    </subcellularLocation>
</comment>
<evidence type="ECO:0000256" key="2">
    <source>
        <dbReference type="ARBA" id="ARBA00022741"/>
    </source>
</evidence>
<dbReference type="AlphaFoldDB" id="A0A453TAJ2"/>
<feature type="domain" description="HSA" evidence="7">
    <location>
        <begin position="1"/>
        <end position="53"/>
    </location>
</feature>
<dbReference type="InterPro" id="IPR050520">
    <property type="entry name" value="INO80/SWR1_helicase"/>
</dbReference>
<dbReference type="GO" id="GO:0000812">
    <property type="term" value="C:Swr1 complex"/>
    <property type="evidence" value="ECO:0007669"/>
    <property type="project" value="TreeGrafter"/>
</dbReference>
<dbReference type="PANTHER" id="PTHR45685:SF1">
    <property type="entry name" value="HELICASE SRCAP"/>
    <property type="match status" value="1"/>
</dbReference>
<dbReference type="GO" id="GO:0042393">
    <property type="term" value="F:histone binding"/>
    <property type="evidence" value="ECO:0007669"/>
    <property type="project" value="TreeGrafter"/>
</dbReference>
<evidence type="ECO:0000313" key="9">
    <source>
        <dbReference type="Proteomes" id="UP000015105"/>
    </source>
</evidence>
<reference evidence="9" key="2">
    <citation type="journal article" date="2017" name="Nat. Plants">
        <title>The Aegilops tauschii genome reveals multiple impacts of transposons.</title>
        <authorList>
            <person name="Zhao G."/>
            <person name="Zou C."/>
            <person name="Li K."/>
            <person name="Wang K."/>
            <person name="Li T."/>
            <person name="Gao L."/>
            <person name="Zhang X."/>
            <person name="Wang H."/>
            <person name="Yang Z."/>
            <person name="Liu X."/>
            <person name="Jiang W."/>
            <person name="Mao L."/>
            <person name="Kong X."/>
            <person name="Jiao Y."/>
            <person name="Jia J."/>
        </authorList>
    </citation>
    <scope>NUCLEOTIDE SEQUENCE [LARGE SCALE GENOMIC DNA]</scope>
    <source>
        <strain evidence="9">cv. AL8/78</strain>
    </source>
</reference>
<dbReference type="InterPro" id="IPR014012">
    <property type="entry name" value="HSA_dom"/>
</dbReference>
<keyword evidence="3" id="KW-0378">Hydrolase</keyword>
<dbReference type="GO" id="GO:0016887">
    <property type="term" value="F:ATP hydrolysis activity"/>
    <property type="evidence" value="ECO:0007669"/>
    <property type="project" value="TreeGrafter"/>
</dbReference>
<dbReference type="PANTHER" id="PTHR45685">
    <property type="entry name" value="HELICASE SRCAP-RELATED"/>
    <property type="match status" value="1"/>
</dbReference>
<keyword evidence="2" id="KW-0547">Nucleotide-binding</keyword>
<reference evidence="8" key="5">
    <citation type="journal article" date="2021" name="G3 (Bethesda)">
        <title>Aegilops tauschii genome assembly Aet v5.0 features greater sequence contiguity and improved annotation.</title>
        <authorList>
            <person name="Wang L."/>
            <person name="Zhu T."/>
            <person name="Rodriguez J.C."/>
            <person name="Deal K.R."/>
            <person name="Dubcovsky J."/>
            <person name="McGuire P.E."/>
            <person name="Lux T."/>
            <person name="Spannagl M."/>
            <person name="Mayer K.F.X."/>
            <person name="Baldrich P."/>
            <person name="Meyers B.C."/>
            <person name="Huo N."/>
            <person name="Gu Y.Q."/>
            <person name="Zhou H."/>
            <person name="Devos K.M."/>
            <person name="Bennetzen J.L."/>
            <person name="Unver T."/>
            <person name="Budak H."/>
            <person name="Gulick P.J."/>
            <person name="Galiba G."/>
            <person name="Kalapos B."/>
            <person name="Nelson D.R."/>
            <person name="Li P."/>
            <person name="You F.M."/>
            <person name="Luo M.C."/>
            <person name="Dvorak J."/>
        </authorList>
    </citation>
    <scope>NUCLEOTIDE SEQUENCE [LARGE SCALE GENOMIC DNA]</scope>
    <source>
        <strain evidence="8">cv. AL8/78</strain>
    </source>
</reference>
<dbReference type="GO" id="GO:0003677">
    <property type="term" value="F:DNA binding"/>
    <property type="evidence" value="ECO:0007669"/>
    <property type="project" value="UniProtKB-KW"/>
</dbReference>
<feature type="region of interest" description="Disordered" evidence="6">
    <location>
        <begin position="131"/>
        <end position="254"/>
    </location>
</feature>
<evidence type="ECO:0000256" key="5">
    <source>
        <dbReference type="SAM" id="Coils"/>
    </source>
</evidence>
<dbReference type="PROSITE" id="PS51204">
    <property type="entry name" value="HSA"/>
    <property type="match status" value="1"/>
</dbReference>
<dbReference type="GO" id="GO:0006338">
    <property type="term" value="P:chromatin remodeling"/>
    <property type="evidence" value="ECO:0007669"/>
    <property type="project" value="TreeGrafter"/>
</dbReference>
<evidence type="ECO:0000313" key="8">
    <source>
        <dbReference type="EnsemblPlants" id="AET7Gv21313100.15"/>
    </source>
</evidence>
<reference evidence="9" key="1">
    <citation type="journal article" date="2014" name="Science">
        <title>Ancient hybridizations among the ancestral genomes of bread wheat.</title>
        <authorList>
            <consortium name="International Wheat Genome Sequencing Consortium,"/>
            <person name="Marcussen T."/>
            <person name="Sandve S.R."/>
            <person name="Heier L."/>
            <person name="Spannagl M."/>
            <person name="Pfeifer M."/>
            <person name="Jakobsen K.S."/>
            <person name="Wulff B.B."/>
            <person name="Steuernagel B."/>
            <person name="Mayer K.F."/>
            <person name="Olsen O.A."/>
        </authorList>
    </citation>
    <scope>NUCLEOTIDE SEQUENCE [LARGE SCALE GENOMIC DNA]</scope>
    <source>
        <strain evidence="9">cv. AL8/78</strain>
    </source>
</reference>
<dbReference type="EnsemblPlants" id="AET7Gv21313100.15">
    <property type="protein sequence ID" value="AET7Gv21313100.15"/>
    <property type="gene ID" value="AET7Gv21313100"/>
</dbReference>
<dbReference type="Pfam" id="PF07529">
    <property type="entry name" value="HSA"/>
    <property type="match status" value="1"/>
</dbReference>
<dbReference type="Gramene" id="AET7Gv21313100.15">
    <property type="protein sequence ID" value="AET7Gv21313100.15"/>
    <property type="gene ID" value="AET7Gv21313100"/>
</dbReference>
<feature type="compositionally biased region" description="Polar residues" evidence="6">
    <location>
        <begin position="135"/>
        <end position="170"/>
    </location>
</feature>
<protein>
    <recommendedName>
        <fullName evidence="7">HSA domain-containing protein</fullName>
    </recommendedName>
</protein>
<dbReference type="GO" id="GO:0005524">
    <property type="term" value="F:ATP binding"/>
    <property type="evidence" value="ECO:0007669"/>
    <property type="project" value="UniProtKB-KW"/>
</dbReference>
<evidence type="ECO:0000256" key="1">
    <source>
        <dbReference type="ARBA" id="ARBA00004123"/>
    </source>
</evidence>
<keyword evidence="5" id="KW-0175">Coiled coil</keyword>
<name>A0A453TAJ2_AEGTS</name>
<evidence type="ECO:0000256" key="3">
    <source>
        <dbReference type="ARBA" id="ARBA00022806"/>
    </source>
</evidence>
<proteinExistence type="predicted"/>
<dbReference type="GO" id="GO:0004386">
    <property type="term" value="F:helicase activity"/>
    <property type="evidence" value="ECO:0007669"/>
    <property type="project" value="UniProtKB-KW"/>
</dbReference>